<dbReference type="PANTHER" id="PTHR35525:SF3">
    <property type="entry name" value="BLL6575 PROTEIN"/>
    <property type="match status" value="1"/>
</dbReference>
<organism evidence="2 3">
    <name type="scientific">Bacillus mycoides</name>
    <dbReference type="NCBI Taxonomy" id="1405"/>
    <lineage>
        <taxon>Bacteria</taxon>
        <taxon>Bacillati</taxon>
        <taxon>Bacillota</taxon>
        <taxon>Bacilli</taxon>
        <taxon>Bacillales</taxon>
        <taxon>Bacillaceae</taxon>
        <taxon>Bacillus</taxon>
        <taxon>Bacillus cereus group</taxon>
    </lineage>
</organism>
<dbReference type="InterPro" id="IPR010852">
    <property type="entry name" value="ABATE"/>
</dbReference>
<name>A0ABC9QW10_BACMY</name>
<gene>
    <name evidence="2" type="ORF">III_05784</name>
</gene>
<evidence type="ECO:0000313" key="2">
    <source>
        <dbReference type="EMBL" id="EJR30015.1"/>
    </source>
</evidence>
<dbReference type="EMBL" id="AHEV01000051">
    <property type="protein sequence ID" value="EJR30015.1"/>
    <property type="molecule type" value="Genomic_DNA"/>
</dbReference>
<dbReference type="Gene3D" id="1.10.3300.10">
    <property type="entry name" value="Jann2411-like domain"/>
    <property type="match status" value="1"/>
</dbReference>
<dbReference type="RefSeq" id="WP_002169844.1">
    <property type="nucleotide sequence ID" value="NZ_JH792253.1"/>
</dbReference>
<protein>
    <recommendedName>
        <fullName evidence="1">Zinc finger CGNR domain-containing protein</fullName>
    </recommendedName>
</protein>
<dbReference type="InterPro" id="IPR021005">
    <property type="entry name" value="Znf_CGNR"/>
</dbReference>
<dbReference type="Proteomes" id="UP000006976">
    <property type="component" value="Unassembled WGS sequence"/>
</dbReference>
<comment type="caution">
    <text evidence="2">The sequence shown here is derived from an EMBL/GenBank/DDBJ whole genome shotgun (WGS) entry which is preliminary data.</text>
</comment>
<reference evidence="2 3" key="1">
    <citation type="submission" date="2012-04" db="EMBL/GenBank/DDBJ databases">
        <title>The Genome Sequence of Bacillus cereus VD078.</title>
        <authorList>
            <consortium name="The Broad Institute Genome Sequencing Platform"/>
            <consortium name="The Broad Institute Genome Sequencing Center for Infectious Disease"/>
            <person name="Feldgarden M."/>
            <person name="Van der Auwera G.A."/>
            <person name="Mahillon J."/>
            <person name="Duprez V."/>
            <person name="Timmery S."/>
            <person name="Mattelet C."/>
            <person name="Dierick K."/>
            <person name="Sun M."/>
            <person name="Yu Z."/>
            <person name="Zhu L."/>
            <person name="Hu X."/>
            <person name="Shank E.B."/>
            <person name="Swiecicka I."/>
            <person name="Hansen B.M."/>
            <person name="Andrup L."/>
            <person name="Young S.K."/>
            <person name="Zeng Q."/>
            <person name="Gargeya S."/>
            <person name="Fitzgerald M."/>
            <person name="Haas B."/>
            <person name="Abouelleil A."/>
            <person name="Alvarado L."/>
            <person name="Arachchi H.M."/>
            <person name="Berlin A."/>
            <person name="Chapman S.B."/>
            <person name="Goldberg J."/>
            <person name="Griggs A."/>
            <person name="Gujja S."/>
            <person name="Hansen M."/>
            <person name="Howarth C."/>
            <person name="Imamovic A."/>
            <person name="Larimer J."/>
            <person name="McCowen C."/>
            <person name="Montmayeur A."/>
            <person name="Murphy C."/>
            <person name="Neiman D."/>
            <person name="Pearson M."/>
            <person name="Priest M."/>
            <person name="Roberts A."/>
            <person name="Saif S."/>
            <person name="Shea T."/>
            <person name="Sisk P."/>
            <person name="Sykes S."/>
            <person name="Wortman J."/>
            <person name="Nusbaum C."/>
            <person name="Birren B."/>
        </authorList>
    </citation>
    <scope>NUCLEOTIDE SEQUENCE [LARGE SCALE GENOMIC DNA]</scope>
    <source>
        <strain evidence="2 3">VD078</strain>
    </source>
</reference>
<accession>A0ABC9QW10</accession>
<dbReference type="AlphaFoldDB" id="A0ABC9QW10"/>
<evidence type="ECO:0000313" key="3">
    <source>
        <dbReference type="Proteomes" id="UP000006976"/>
    </source>
</evidence>
<proteinExistence type="predicted"/>
<feature type="domain" description="Zinc finger CGNR" evidence="1">
    <location>
        <begin position="127"/>
        <end position="174"/>
    </location>
</feature>
<dbReference type="PANTHER" id="PTHR35525">
    <property type="entry name" value="BLL6575 PROTEIN"/>
    <property type="match status" value="1"/>
</dbReference>
<sequence length="179" mass="21364">MINNQIAPGRLEIIRDFLNTWEIPNDTRKPTERLKTQQDVEEFILKHFNYIKFSGELENLHRFRQDLRTSIELNTTDNLNKWLAEYPLEISILDTENIQYNTRKKQDFFSEVLVIIIESIAHSQWKRLKACPDCRWVFYDNSRNASKRWCGMYASEPKGRSCGTIAKVQRHRKKNKIES</sequence>
<dbReference type="InterPro" id="IPR023286">
    <property type="entry name" value="ABATE_dom_sf"/>
</dbReference>
<evidence type="ECO:0000259" key="1">
    <source>
        <dbReference type="Pfam" id="PF11706"/>
    </source>
</evidence>
<dbReference type="SUPFAM" id="SSF160904">
    <property type="entry name" value="Jann2411-like"/>
    <property type="match status" value="1"/>
</dbReference>
<dbReference type="Pfam" id="PF11706">
    <property type="entry name" value="zf-CGNR"/>
    <property type="match status" value="1"/>
</dbReference>